<dbReference type="Proteomes" id="UP000622552">
    <property type="component" value="Unassembled WGS sequence"/>
</dbReference>
<feature type="domain" description="DUF7507" evidence="2">
    <location>
        <begin position="1551"/>
        <end position="1654"/>
    </location>
</feature>
<sequence length="1943" mass="189794">MVRNLATRHNARRKTGGAATGSLIGRCLAVLGMVAAFAGVPLAMAPDPALAADVVAGFNSVTLVANPSNWTITGLTNTINGSVAGGDFARIFTGPVNNATGVVIDYKYTVPRNAVTKLQLHNNGGSNLSDADGMGSALYEVFDPANNLLASGTLNAGNGAGVFVTAFSAPLDNVATVRLSTITNLLPGAGAAPDIIWREFQAVQHGIDIVKSSNPTDGARVRPGDVVTYTVTFANTDTIAHPNIDAADDLSGVLDDATLTGSPVVSPAGAGTASVTGSTLNVHADSIGPGQTVTVTYQVTVKPTAQLTDKVLGNVVTSPDSLNCPQPAGADPNCSTVHAVEAVVMDKTLQGPAVNNGDGTQTVVYDITVSNLGGATSVYNLTDTLTFGAGTTVTAASVVNTTPGGITTNPAWNGSTQTAVVTGQSIAVGVVHVYRVTVTATVAPTITAQQADCALDAGETGTGFRNTSALTVGSVTTTDDACTPVTVPVSSLSVVKSATPADQASFVVGQVVTYSFVVTNTGNQTLTNVTVDETGFSGSPSPTVSCPAGVASMAAGAQVTCTATYTVTQADVDNGAVTNTATASGTPPSGSAVTSTPSSFTVPVPAPAPALVVAKSVSPTSVPGAGETVTYSFTVTNTGNVTLTNVTVTETVFAGTGTAPVPSCPPAAASMLPGAQVVCTATYQVTQADVDSGSVQNSATASGTPPTGPAVTSPPGGATLTVPSTPSLAVEKSASPNSVTAVGQLVTYSFAVTNTGNVTLTGVIINEVTFGGTGPAPVVTCPPGPLAPGAQQVCSGTYTTTQADVDAGSISNTATASGTPPSGPAVTSDPSTLVLPVTRTPSIDLAKSVSPAGLSAAGQVVTYSFTVTNTGNVTLHDVGVSETGFTGTGTPPVVTCPAGAASVAPGAQVVCTATYQGTQADIDSGATIVNTATASGTPQGGPTVTSAPAGVALPVTARSAPALSVVKSATPLDPASFVVGAVLSYSFVVTNTGNVTMANVTVTETAFSGTGPAPVPACPAGAASMAPGDQVMCTATYTVVQADVDAGSITNTATASGTPPTGPAVTSPPSSLTVPAPAKPAITMAKSVDPTGVVGAGRAVTYSFLVTNTGNVTLTNVAIDESAFTGTGPDPVVTCPPGPLPPGARVTCTGTYTTTQADVDAGSVDNTASASAVPPSGSPVLSQPSSSTLTVTAPPAPSLSVLKSASPLAPSSFVLGQVLTYSFVVTNTGNVTLTNVVVADTAFSGTGPAPVVSCPPAAATMAAGAQVTCTATYTVTQADVDAGSITNTATATGTPPTGPPVTSTPSNLTVPALSSPSLSVVKSVSPDGVTGAGQVVTYSFHVTNTGNVTLTNVVVNELSFTGTGPAPVVTCPPGALLPGQQVTCSGTYTTTQGDVDAGTVTNTATGSGTPPSGPPVTSQPSTSTLTVTPTPAPSLSVVKSASPLAPASFIVGGVITYSFVVTNTGNVPLINVGVAETGFSGSGTAPVVTCPSAASSVAPGIQVTCTAAYAITQADVNAGSLTNTATATGTPPTGPAVTSPPSSLTVPAPANPALTMVKSVTPASVTAAGRMVTYAFRITNTGNVTLTNVVVNETIFTGTGTPPVVTCPAAVASMLPGAVVVCNATYTTTQADVDAGTVQNAATASGTPPTGPAILSAPSSVGLPITRAPAVTLVKTATPNPVTAAGQTVTYSFTVTNTGNVTLTNPIVHETAFTGTGTAPVATCPPGTVAPGAQVVCTATYTTTQADIDAGTVGNTATASATPPGGGTPVTSAPSTLALTVDVASKLGLAKTAHAVDVNGDGRIGAGDRVEWTLRITNQGGTTLADIQVADPTAGPVTCPAGSLAPGASTTCTVAAHVVTAADADAGTVTNAATATATDPHGRTVHSDPARSSVGVGRGVVPAPVLLAVTGIQRIQQLTGLAGTMVLLGTMLLLATRRRGGTT</sequence>
<evidence type="ECO:0000313" key="5">
    <source>
        <dbReference type="Proteomes" id="UP000622552"/>
    </source>
</evidence>
<feature type="region of interest" description="Disordered" evidence="1">
    <location>
        <begin position="1286"/>
        <end position="1306"/>
    </location>
</feature>
<feature type="domain" description="DUF7507" evidence="2">
    <location>
        <begin position="1786"/>
        <end position="1887"/>
    </location>
</feature>
<dbReference type="Pfam" id="PF25549">
    <property type="entry name" value="DUF7927"/>
    <property type="match status" value="1"/>
</dbReference>
<dbReference type="EMBL" id="JADOUF010000001">
    <property type="protein sequence ID" value="MBG6133853.1"/>
    <property type="molecule type" value="Genomic_DNA"/>
</dbReference>
<feature type="region of interest" description="Disordered" evidence="1">
    <location>
        <begin position="1051"/>
        <end position="1073"/>
    </location>
</feature>
<dbReference type="PANTHER" id="PTHR34819:SF3">
    <property type="entry name" value="CELL SURFACE PROTEIN"/>
    <property type="match status" value="1"/>
</dbReference>
<dbReference type="InterPro" id="IPR013783">
    <property type="entry name" value="Ig-like_fold"/>
</dbReference>
<keyword evidence="5" id="KW-1185">Reference proteome</keyword>
<feature type="compositionally biased region" description="Polar residues" evidence="1">
    <location>
        <begin position="694"/>
        <end position="705"/>
    </location>
</feature>
<dbReference type="NCBIfam" id="TIGR01451">
    <property type="entry name" value="B_ant_repeat"/>
    <property type="match status" value="9"/>
</dbReference>
<name>A0A8J7GDS3_9ACTN</name>
<comment type="caution">
    <text evidence="4">The sequence shown here is derived from an EMBL/GenBank/DDBJ whole genome shotgun (WGS) entry which is preliminary data.</text>
</comment>
<feature type="domain" description="DUF7507" evidence="2">
    <location>
        <begin position="1079"/>
        <end position="1182"/>
    </location>
</feature>
<feature type="domain" description="DUF7507" evidence="2">
    <location>
        <begin position="840"/>
        <end position="946"/>
    </location>
</feature>
<feature type="compositionally biased region" description="Low complexity" evidence="1">
    <location>
        <begin position="1403"/>
        <end position="1431"/>
    </location>
</feature>
<dbReference type="InterPro" id="IPR047589">
    <property type="entry name" value="DUF11_rpt"/>
</dbReference>
<dbReference type="PANTHER" id="PTHR34819">
    <property type="entry name" value="LARGE CYSTEINE-RICH PERIPLASMIC PROTEIN OMCB"/>
    <property type="match status" value="1"/>
</dbReference>
<feature type="region of interest" description="Disordered" evidence="1">
    <location>
        <begin position="810"/>
        <end position="830"/>
    </location>
</feature>
<feature type="compositionally biased region" description="Low complexity" evidence="1">
    <location>
        <begin position="1523"/>
        <end position="1543"/>
    </location>
</feature>
<dbReference type="InterPro" id="IPR051172">
    <property type="entry name" value="Chlamydia_OmcB"/>
</dbReference>
<feature type="compositionally biased region" description="Low complexity" evidence="1">
    <location>
        <begin position="1052"/>
        <end position="1071"/>
    </location>
</feature>
<evidence type="ECO:0000259" key="3">
    <source>
        <dbReference type="Pfam" id="PF25549"/>
    </source>
</evidence>
<organism evidence="4 5">
    <name type="scientific">Longispora fulva</name>
    <dbReference type="NCBI Taxonomy" id="619741"/>
    <lineage>
        <taxon>Bacteria</taxon>
        <taxon>Bacillati</taxon>
        <taxon>Actinomycetota</taxon>
        <taxon>Actinomycetes</taxon>
        <taxon>Micromonosporales</taxon>
        <taxon>Micromonosporaceae</taxon>
        <taxon>Longispora</taxon>
    </lineage>
</organism>
<feature type="compositionally biased region" description="Polar residues" evidence="1">
    <location>
        <begin position="810"/>
        <end position="820"/>
    </location>
</feature>
<feature type="domain" description="DUF7507" evidence="2">
    <location>
        <begin position="1196"/>
        <end position="1303"/>
    </location>
</feature>
<proteinExistence type="predicted"/>
<gene>
    <name evidence="4" type="ORF">IW245_000047</name>
</gene>
<dbReference type="Pfam" id="PF24346">
    <property type="entry name" value="DUF7507"/>
    <property type="match status" value="12"/>
</dbReference>
<dbReference type="RefSeq" id="WP_197001165.1">
    <property type="nucleotide sequence ID" value="NZ_BONS01000032.1"/>
</dbReference>
<reference evidence="4" key="1">
    <citation type="submission" date="2020-11" db="EMBL/GenBank/DDBJ databases">
        <title>Sequencing the genomes of 1000 actinobacteria strains.</title>
        <authorList>
            <person name="Klenk H.-P."/>
        </authorList>
    </citation>
    <scope>NUCLEOTIDE SEQUENCE</scope>
    <source>
        <strain evidence="4">DSM 45356</strain>
    </source>
</reference>
<dbReference type="GO" id="GO:0005975">
    <property type="term" value="P:carbohydrate metabolic process"/>
    <property type="evidence" value="ECO:0007669"/>
    <property type="project" value="UniProtKB-ARBA"/>
</dbReference>
<feature type="domain" description="DUF7927" evidence="3">
    <location>
        <begin position="207"/>
        <end position="338"/>
    </location>
</feature>
<feature type="domain" description="DUF7507" evidence="2">
    <location>
        <begin position="1668"/>
        <end position="1772"/>
    </location>
</feature>
<accession>A0A8J7GDS3</accession>
<dbReference type="Gene3D" id="2.60.40.10">
    <property type="entry name" value="Immunoglobulins"/>
    <property type="match status" value="4"/>
</dbReference>
<feature type="domain" description="DUF7507" evidence="2">
    <location>
        <begin position="1432"/>
        <end position="1539"/>
    </location>
</feature>
<feature type="region of interest" description="Disordered" evidence="1">
    <location>
        <begin position="1523"/>
        <end position="1544"/>
    </location>
</feature>
<dbReference type="InterPro" id="IPR055354">
    <property type="entry name" value="DUF7507"/>
</dbReference>
<dbReference type="InterPro" id="IPR057687">
    <property type="entry name" value="DUF7927"/>
</dbReference>
<feature type="compositionally biased region" description="Low complexity" evidence="1">
    <location>
        <begin position="1168"/>
        <end position="1189"/>
    </location>
</feature>
<feature type="region of interest" description="Disordered" evidence="1">
    <location>
        <begin position="1391"/>
        <end position="1431"/>
    </location>
</feature>
<feature type="domain" description="DUF7507" evidence="2">
    <location>
        <begin position="960"/>
        <end position="1067"/>
    </location>
</feature>
<feature type="region of interest" description="Disordered" evidence="1">
    <location>
        <begin position="694"/>
        <end position="724"/>
    </location>
</feature>
<evidence type="ECO:0000256" key="1">
    <source>
        <dbReference type="SAM" id="MobiDB-lite"/>
    </source>
</evidence>
<feature type="domain" description="DUF7507" evidence="2">
    <location>
        <begin position="491"/>
        <end position="595"/>
    </location>
</feature>
<feature type="region of interest" description="Disordered" evidence="1">
    <location>
        <begin position="1165"/>
        <end position="1189"/>
    </location>
</feature>
<evidence type="ECO:0000313" key="4">
    <source>
        <dbReference type="EMBL" id="MBG6133853.1"/>
    </source>
</evidence>
<feature type="domain" description="DUF7507" evidence="2">
    <location>
        <begin position="608"/>
        <end position="713"/>
    </location>
</feature>
<protein>
    <submittedName>
        <fullName evidence="4">Putative repeat protein (TIGR01451 family)</fullName>
    </submittedName>
</protein>
<feature type="domain" description="DUF7507" evidence="2">
    <location>
        <begin position="1315"/>
        <end position="1418"/>
    </location>
</feature>
<feature type="domain" description="DUF7507" evidence="2">
    <location>
        <begin position="725"/>
        <end position="828"/>
    </location>
</feature>
<evidence type="ECO:0000259" key="2">
    <source>
        <dbReference type="Pfam" id="PF24346"/>
    </source>
</evidence>